<dbReference type="PANTHER" id="PTHR32305">
    <property type="match status" value="1"/>
</dbReference>
<keyword evidence="3" id="KW-0843">Virulence</keyword>
<feature type="compositionally biased region" description="Low complexity" evidence="4">
    <location>
        <begin position="1949"/>
        <end position="1963"/>
    </location>
</feature>
<feature type="region of interest" description="Disordered" evidence="4">
    <location>
        <begin position="2085"/>
        <end position="2104"/>
    </location>
</feature>
<dbReference type="GO" id="GO:0005737">
    <property type="term" value="C:cytoplasm"/>
    <property type="evidence" value="ECO:0007669"/>
    <property type="project" value="InterPro"/>
</dbReference>
<sequence>MAASGEPNKNLPSSQAAGGNHAMPAAGSGGNASSGSRASGPGGAAGRDFFDMAKGLSPSSALPDAPAIVAPKGGGAITGLGGKFDVNSSTGTGSMSVPIQVSPGRQGMQPNLSLHYDSATANGEFGLGWQLSGAASITRKSTKGIPEYYDATSGSESDVFLFSGAEDLVPVFKKSTSGQVLRDATGHPQYDESVRGDYLVRKYLPRGLQTFARIERWTKVSDHDDVHWRVVTEENSTLVFGPDNASRVYDPVAAASGTMLIYSWLQSEAYDPHGNAMIYTYKEEDSANIQASAAHEAFRTPSSRKAHKYLKRINYGNTKPNRDTSTWDAFSAFQLPSDSWKFSVVLDYGEHNAEPPTAEETQTWPTRLDPFSVHRSGFEIRSYRLCRRILMFHHFAELGPNPTLVSTMEMTFREDPAITFLTAVRHTGYDIDAAAGTVASSSLPAVEFFYQQFPSDEDLAQLRPQDVDQQSLRNLPVGLDGAEYQWIDLDGEGLPGILVKDDTAWYYKRNRSANNIVPGSSPPRVTPRFGELEIVRMIPKDEEPIQGHFGDIKGSGNLDLIRSVPSAWGYFERDPESETGWADFRYLPKFPNVDITEKSVKMVDLTGDGLPDVLICEDEVFTWFPSLGDEGYGSGVTVTQASPETNGPVCLFQDTEQTLFLADMSGDGLMDIVRFRNSDVSYWPNNGYGRFGHIVQMDNAPVFDRDGTFDHARVRLSDIDGTGTTDILYLSSDGLDMYMNQSGNQFAPRKRIPPSFPVDNMAVVSVADLLGNGTSCLVWSSSVPSFTPSMRYIDLTNGLKPHLMNRTVNNLGAESVIHYAPSTRFYLDDDDKGKPWISKIQFPLHCIERVETIDHISRHRFSKRYSYHHGYYDGFEREFRGFGRTDEWDTEEFTASTENGTTNEDKIWHLPPVRTSTWFHTGVFVGEKTWSHQLKGEYFAMTPGSTDGNTSLLPDSISLSSPVETEVLRECYRALRGKTLRKEMYSEDGTALAGLPYSIEEENYAVRVHQAVQDAHDHAIVTIEPREAINYYLERNTEDPRIHHTLALEVDAFGVVRKEIKVVYGRRAGNSELTGVDKLKQEATTIMYSENDVTNLLDDGDQYRTPTVYDDRVFEVSGFKPPSGSAHFAIEDFAGSNGDFSPLTSLEVIPFEQENSPSELQKRLINRSVALFRKDDLTALLPRGQVGRLGIPGETYSLCFTPGLINKVFKRKRADGSEEALIPDVRAVFGGGVENTKLGYVDLDNDECWWDRAGTVRYSLNPISDAAAELAEAKGRFFLPVLFADGLGNKTRVAYDDYALCPLWNEDSYGNRTTGTMDYRVLKPKMVTDPNGNRAAVAFDAQGLVVGVATMGKEGTDEGDSLVGFKPNLTREELNTVISRPKSAETFALLGNASRRITYDRDRYADHRLPAVCVSIARLQHSSVHGGDQRTNVEFSYSDGFSRVIQKKKQSKAGPLTEGGAVVDERWISSGWVIHNNKGNAVREFEPFFDDTPEFKFDFRVGVSPTIVYDFMSRVVAVIRQDHALFKTRHGPWSQSIYDFNDNVLISDAKDDEDVGQFFKDLPRSDYLPSWHDLQMASPIPAERAAAEKAVAHANTPRVLHTDPLGRIILQVDHLGADQQLTIRNGLDINNQIRQMWDQKGRLSSVTDFDMVGRRLYEATMDSGAHWSLPDVAGQTAIEWDSRSFRLRHVYDEANRPLETWMKDGSASEVLVETYFYGESAPDATAHNLRNRVYRSKDSAGEKTIQDYDFKGNIVKTEKRLAVNYKGTLDWTQEVELEPIPSISTATFDALDRTITSVMSDATIVNRVYDDSGQTDKIFVNSRAENPSTDPTSWPAVVTGVDHNAIGLVTRISYGNGLTTFKEYDPLLSRAKRIRTSSLDSSGALQDITYSWDAIGNITNTQDKAQQSIFFRNNRIDPVSDFTYDSLYRLVKATGREHLGQSTGGGSGPSAPGPFSGSAVSSPTDGNAMAQYTEVYEYDEAGNLTTVAHSLSDATRPGWKRLYSYNEPSFLQSGQVGNRLSRTSIGSVSESYTYDDVGNMTSMPHLRSIVWDYNNRMRATFKQVVNSGTPETTYYLYDSSGSRVRKVTESQSSGEPDGSDPSRIKETTYLGSVEVFRTWSPGSSDPTLERSSFRIEAEGLKAYEITTRIIGPEDGPVKTVRYGLGDLLNSVMILVDEEGRLASYEEFFPFGSTSYHATTSQTEIPKRYRYAGKERDDETGLDYYGARYYAPWLGRWISPDPAGPVDGLNLFVFVRNNPISKGDDGGKFAWALAAAPLIGEALLATGTAIVAVVSSPVTIGVVAVVGVGVLATVAYQNYQERKEEETHTDRRRLPDEWEPTTKPDIRPEPTVPRPAPPRPGPQPTPDVPAPAPAPVPVPVPVPAPAPVPVPVPVPVPDPVPVPVPVPVPDTVPNPKVEPKTKKEPKTNKDKNPKKDPKKEPKPPKQPKEPKPWDRTQPQQHHVFPKENWWFWKAIGIDIDAPENVVWMSAFYHLIILHPSGYNKQFKLEIAEWVNWDLMKATKGKRLEFIDPETKRPVSAARVRQHFMNIGNALQLLWFAQGLAFPSIIPYRGKWDKDYYAERPHSREEFMTRRSSWKRP</sequence>
<evidence type="ECO:0000256" key="3">
    <source>
        <dbReference type="ARBA" id="ARBA00023026"/>
    </source>
</evidence>
<dbReference type="SUPFAM" id="SSF69318">
    <property type="entry name" value="Integrin alpha N-terminal domain"/>
    <property type="match status" value="1"/>
</dbReference>
<feature type="region of interest" description="Disordered" evidence="4">
    <location>
        <begin position="2403"/>
        <end position="2459"/>
    </location>
</feature>
<evidence type="ECO:0000256" key="1">
    <source>
        <dbReference type="ARBA" id="ARBA00004613"/>
    </source>
</evidence>
<dbReference type="Pfam" id="PF12255">
    <property type="entry name" value="TcdB_toxin_midC"/>
    <property type="match status" value="1"/>
</dbReference>
<comment type="caution">
    <text evidence="7">The sequence shown here is derived from an EMBL/GenBank/DDBJ whole genome shotgun (WGS) entry which is preliminary data.</text>
</comment>
<evidence type="ECO:0000259" key="5">
    <source>
        <dbReference type="Pfam" id="PF12255"/>
    </source>
</evidence>
<reference evidence="7 8" key="1">
    <citation type="journal article" date="2018" name="Sci. Rep.">
        <title>Characterisation of pathogen-specific regions and novel effector candidates in Fusarium oxysporum f. sp. cepae.</title>
        <authorList>
            <person name="Armitage A.D."/>
            <person name="Taylor A."/>
            <person name="Sobczyk M.K."/>
            <person name="Baxter L."/>
            <person name="Greenfield B.P."/>
            <person name="Bates H.J."/>
            <person name="Wilson F."/>
            <person name="Jackson A.C."/>
            <person name="Ott S."/>
            <person name="Harrison R.J."/>
            <person name="Clarkson J.P."/>
        </authorList>
    </citation>
    <scope>NUCLEOTIDE SEQUENCE [LARGE SCALE GENOMIC DNA]</scope>
    <source>
        <strain evidence="7 8">Fo_A28</strain>
    </source>
</reference>
<evidence type="ECO:0000313" key="8">
    <source>
        <dbReference type="Proteomes" id="UP000285860"/>
    </source>
</evidence>
<dbReference type="Pfam" id="PF03534">
    <property type="entry name" value="SpvB"/>
    <property type="match status" value="1"/>
</dbReference>
<keyword evidence="2" id="KW-0964">Secreted</keyword>
<feature type="compositionally biased region" description="Basic and acidic residues" evidence="4">
    <location>
        <begin position="2320"/>
        <end position="2347"/>
    </location>
</feature>
<accession>A0A420NSU5</accession>
<evidence type="ECO:0000256" key="2">
    <source>
        <dbReference type="ARBA" id="ARBA00022525"/>
    </source>
</evidence>
<feature type="domain" description="Insecticide toxin TcdB middle/C-terminal" evidence="5">
    <location>
        <begin position="971"/>
        <end position="1088"/>
    </location>
</feature>
<comment type="subcellular location">
    <subcellularLocation>
        <location evidence="1">Secreted</location>
    </subcellularLocation>
</comment>
<dbReference type="InterPro" id="IPR003284">
    <property type="entry name" value="Sal_SpvB"/>
</dbReference>
<proteinExistence type="predicted"/>
<feature type="region of interest" description="Disordered" evidence="4">
    <location>
        <begin position="1"/>
        <end position="51"/>
    </location>
</feature>
<dbReference type="InterPro" id="IPR028994">
    <property type="entry name" value="Integrin_alpha_N"/>
</dbReference>
<feature type="region of interest" description="Disordered" evidence="4">
    <location>
        <begin position="1938"/>
        <end position="1966"/>
    </location>
</feature>
<evidence type="ECO:0000313" key="7">
    <source>
        <dbReference type="EMBL" id="RKK93002.1"/>
    </source>
</evidence>
<dbReference type="GO" id="GO:0005576">
    <property type="term" value="C:extracellular region"/>
    <property type="evidence" value="ECO:0007669"/>
    <property type="project" value="UniProtKB-SubCell"/>
</dbReference>
<evidence type="ECO:0000259" key="6">
    <source>
        <dbReference type="Pfam" id="PF12256"/>
    </source>
</evidence>
<dbReference type="PRINTS" id="PR01341">
    <property type="entry name" value="SALSPVBPROT"/>
</dbReference>
<dbReference type="InterPro" id="IPR022044">
    <property type="entry name" value="TcdB_toxin_mid/C"/>
</dbReference>
<gene>
    <name evidence="7" type="ORF">BFJ68_g15697</name>
</gene>
<dbReference type="Proteomes" id="UP000285860">
    <property type="component" value="Unassembled WGS sequence"/>
</dbReference>
<feature type="domain" description="Insecticide toxin TcdB middle/N-terminal" evidence="6">
    <location>
        <begin position="740"/>
        <end position="901"/>
    </location>
</feature>
<dbReference type="EMBL" id="MRCY01000177">
    <property type="protein sequence ID" value="RKK93002.1"/>
    <property type="molecule type" value="Genomic_DNA"/>
</dbReference>
<dbReference type="Pfam" id="PF12256">
    <property type="entry name" value="TcdB_toxin_midN"/>
    <property type="match status" value="1"/>
</dbReference>
<protein>
    <recommendedName>
        <fullName evidence="9">SpvB-domain-containing protein</fullName>
    </recommendedName>
</protein>
<feature type="compositionally biased region" description="Basic and acidic residues" evidence="4">
    <location>
        <begin position="2416"/>
        <end position="2453"/>
    </location>
</feature>
<feature type="compositionally biased region" description="Pro residues" evidence="4">
    <location>
        <begin position="2349"/>
        <end position="2371"/>
    </location>
</feature>
<evidence type="ECO:0000256" key="4">
    <source>
        <dbReference type="SAM" id="MobiDB-lite"/>
    </source>
</evidence>
<dbReference type="PANTHER" id="PTHR32305:SF15">
    <property type="entry name" value="PROTEIN RHSA-RELATED"/>
    <property type="match status" value="1"/>
</dbReference>
<dbReference type="InterPro" id="IPR050708">
    <property type="entry name" value="T6SS_VgrG/RHS"/>
</dbReference>
<evidence type="ECO:0008006" key="9">
    <source>
        <dbReference type="Google" id="ProtNLM"/>
    </source>
</evidence>
<name>A0A420NSU5_FUSOX</name>
<dbReference type="VEuPathDB" id="FungiDB:FOXG_17294"/>
<organism evidence="7 8">
    <name type="scientific">Fusarium oxysporum</name>
    <name type="common">Fusarium vascular wilt</name>
    <dbReference type="NCBI Taxonomy" id="5507"/>
    <lineage>
        <taxon>Eukaryota</taxon>
        <taxon>Fungi</taxon>
        <taxon>Dikarya</taxon>
        <taxon>Ascomycota</taxon>
        <taxon>Pezizomycotina</taxon>
        <taxon>Sordariomycetes</taxon>
        <taxon>Hypocreomycetidae</taxon>
        <taxon>Hypocreales</taxon>
        <taxon>Nectriaceae</taxon>
        <taxon>Fusarium</taxon>
        <taxon>Fusarium oxysporum species complex</taxon>
    </lineage>
</organism>
<dbReference type="InterPro" id="IPR022045">
    <property type="entry name" value="TcdB_toxin_mid/N"/>
</dbReference>
<dbReference type="InterPro" id="IPR022385">
    <property type="entry name" value="Rhs_assc_core"/>
</dbReference>
<dbReference type="NCBIfam" id="TIGR03696">
    <property type="entry name" value="Rhs_assc_core"/>
    <property type="match status" value="1"/>
</dbReference>
<dbReference type="Gene3D" id="2.180.10.10">
    <property type="entry name" value="RHS repeat-associated core"/>
    <property type="match status" value="1"/>
</dbReference>
<feature type="region of interest" description="Disordered" evidence="4">
    <location>
        <begin position="2320"/>
        <end position="2371"/>
    </location>
</feature>